<feature type="transmembrane region" description="Helical" evidence="9">
    <location>
        <begin position="194"/>
        <end position="214"/>
    </location>
</feature>
<evidence type="ECO:0000256" key="5">
    <source>
        <dbReference type="ARBA" id="ARBA00022692"/>
    </source>
</evidence>
<organism evidence="10 11">
    <name type="scientific">Pseudoleptotrichia goodfellowii</name>
    <dbReference type="NCBI Taxonomy" id="157692"/>
    <lineage>
        <taxon>Bacteria</taxon>
        <taxon>Fusobacteriati</taxon>
        <taxon>Fusobacteriota</taxon>
        <taxon>Fusobacteriia</taxon>
        <taxon>Fusobacteriales</taxon>
        <taxon>Leptotrichiaceae</taxon>
        <taxon>Pseudoleptotrichia</taxon>
    </lineage>
</organism>
<sequence>MEKLKKKELVMIGIMIFSLFFGAGNLIFPPIIGKQSGTNMFTVMLFFSITAIIFPVLGIIAVAKSDGLKKLSNRVDPVFSIIFTTAVYLAIGPALAMPRAGTVPFEIAISPYLPEGMGVKPVLFIYTTVFFGIVYWLSLSPHKLLDRISKITSPAFLVLVFMLFIGTFIKPMGGYIQPEELYAKNFGLQGFLDGYLTLDALAGLNYGLVVVYVIKSKIGSEDKKLTKTVAITGIIAGVMLFAVYMMLAHVGAASASMFPQTKNGAEILTRAIRYSYGNFGAVLLAFMFIIACLNIGVGLTISLSQYFNSLIKKVPYKVWATIWVFWSYVLANLGFQKIMEYSIPVLLAIYPASLVLIILALLDKQIKSNKIIYRATVYPTVIISIINTLEKINIKIPILTEFTQKLPLQSADLGWVSVALIFFIISFGLVKLRKVEN</sequence>
<feature type="transmembrane region" description="Helical" evidence="9">
    <location>
        <begin position="151"/>
        <end position="169"/>
    </location>
</feature>
<feature type="transmembrane region" description="Helical" evidence="9">
    <location>
        <begin position="413"/>
        <end position="432"/>
    </location>
</feature>
<dbReference type="GO" id="GO:0015188">
    <property type="term" value="F:L-isoleucine transmembrane transporter activity"/>
    <property type="evidence" value="ECO:0007669"/>
    <property type="project" value="TreeGrafter"/>
</dbReference>
<comment type="similarity">
    <text evidence="2">Belongs to the branched chain amino acid transporter family.</text>
</comment>
<feature type="transmembrane region" description="Helical" evidence="9">
    <location>
        <begin position="316"/>
        <end position="335"/>
    </location>
</feature>
<feature type="transmembrane region" description="Helical" evidence="9">
    <location>
        <begin position="371"/>
        <end position="389"/>
    </location>
</feature>
<dbReference type="PANTHER" id="PTHR30588">
    <property type="entry name" value="BRANCHED-CHAIN AMINO ACID TRANSPORT SYSTEM 2 CARRIER PROTEIN"/>
    <property type="match status" value="1"/>
</dbReference>
<keyword evidence="8 9" id="KW-0472">Membrane</keyword>
<dbReference type="Proteomes" id="UP000321606">
    <property type="component" value="Chromosome"/>
</dbReference>
<feature type="transmembrane region" description="Helical" evidence="9">
    <location>
        <begin position="75"/>
        <end position="97"/>
    </location>
</feature>
<dbReference type="GO" id="GO:0015818">
    <property type="term" value="P:isoleucine transport"/>
    <property type="evidence" value="ECO:0007669"/>
    <property type="project" value="TreeGrafter"/>
</dbReference>
<feature type="transmembrane region" description="Helical" evidence="9">
    <location>
        <begin position="226"/>
        <end position="247"/>
    </location>
</feature>
<accession>A0A510JCM7</accession>
<dbReference type="InterPro" id="IPR004685">
    <property type="entry name" value="Brnchd-chn_aa_trnsp_Livcs"/>
</dbReference>
<evidence type="ECO:0000256" key="1">
    <source>
        <dbReference type="ARBA" id="ARBA00004651"/>
    </source>
</evidence>
<dbReference type="GO" id="GO:0015820">
    <property type="term" value="P:L-leucine transport"/>
    <property type="evidence" value="ECO:0007669"/>
    <property type="project" value="TreeGrafter"/>
</dbReference>
<evidence type="ECO:0000256" key="3">
    <source>
        <dbReference type="ARBA" id="ARBA00022448"/>
    </source>
</evidence>
<evidence type="ECO:0000313" key="11">
    <source>
        <dbReference type="Proteomes" id="UP000321606"/>
    </source>
</evidence>
<feature type="transmembrane region" description="Helical" evidence="9">
    <location>
        <begin position="9"/>
        <end position="28"/>
    </location>
</feature>
<protein>
    <submittedName>
        <fullName evidence="10">Branched-chain amino acid transport system II carrier protein</fullName>
    </submittedName>
</protein>
<gene>
    <name evidence="10" type="primary">brnQ</name>
    <name evidence="10" type="ORF">JCM16774_2020</name>
</gene>
<dbReference type="GO" id="GO:0005886">
    <property type="term" value="C:plasma membrane"/>
    <property type="evidence" value="ECO:0007669"/>
    <property type="project" value="UniProtKB-SubCell"/>
</dbReference>
<keyword evidence="5 9" id="KW-0812">Transmembrane</keyword>
<evidence type="ECO:0000256" key="4">
    <source>
        <dbReference type="ARBA" id="ARBA00022475"/>
    </source>
</evidence>
<dbReference type="GO" id="GO:0015190">
    <property type="term" value="F:L-leucine transmembrane transporter activity"/>
    <property type="evidence" value="ECO:0007669"/>
    <property type="project" value="TreeGrafter"/>
</dbReference>
<name>A0A510JCM7_9FUSO</name>
<evidence type="ECO:0000313" key="10">
    <source>
        <dbReference type="EMBL" id="BBM37068.1"/>
    </source>
</evidence>
<evidence type="ECO:0000256" key="2">
    <source>
        <dbReference type="ARBA" id="ARBA00008540"/>
    </source>
</evidence>
<dbReference type="AlphaFoldDB" id="A0A510JCM7"/>
<keyword evidence="3" id="KW-0813">Transport</keyword>
<proteinExistence type="inferred from homology"/>
<keyword evidence="7 9" id="KW-1133">Transmembrane helix</keyword>
<keyword evidence="6" id="KW-0029">Amino-acid transport</keyword>
<dbReference type="Pfam" id="PF05525">
    <property type="entry name" value="Branch_AA_trans"/>
    <property type="match status" value="1"/>
</dbReference>
<keyword evidence="4" id="KW-1003">Cell membrane</keyword>
<evidence type="ECO:0000256" key="6">
    <source>
        <dbReference type="ARBA" id="ARBA00022970"/>
    </source>
</evidence>
<dbReference type="NCBIfam" id="TIGR00796">
    <property type="entry name" value="livcs"/>
    <property type="match status" value="1"/>
</dbReference>
<evidence type="ECO:0000256" key="9">
    <source>
        <dbReference type="SAM" id="Phobius"/>
    </source>
</evidence>
<dbReference type="OrthoDB" id="9783920at2"/>
<comment type="subcellular location">
    <subcellularLocation>
        <location evidence="1">Cell membrane</location>
        <topology evidence="1">Multi-pass membrane protein</topology>
    </subcellularLocation>
</comment>
<dbReference type="GO" id="GO:0005304">
    <property type="term" value="F:L-valine transmembrane transporter activity"/>
    <property type="evidence" value="ECO:0007669"/>
    <property type="project" value="TreeGrafter"/>
</dbReference>
<feature type="transmembrane region" description="Helical" evidence="9">
    <location>
        <begin position="279"/>
        <end position="304"/>
    </location>
</feature>
<feature type="transmembrane region" description="Helical" evidence="9">
    <location>
        <begin position="40"/>
        <end position="63"/>
    </location>
</feature>
<feature type="transmembrane region" description="Helical" evidence="9">
    <location>
        <begin position="341"/>
        <end position="362"/>
    </location>
</feature>
<evidence type="ECO:0000256" key="7">
    <source>
        <dbReference type="ARBA" id="ARBA00022989"/>
    </source>
</evidence>
<evidence type="ECO:0000256" key="8">
    <source>
        <dbReference type="ARBA" id="ARBA00023136"/>
    </source>
</evidence>
<dbReference type="EMBL" id="AP019822">
    <property type="protein sequence ID" value="BBM37068.1"/>
    <property type="molecule type" value="Genomic_DNA"/>
</dbReference>
<dbReference type="KEGG" id="lgo:JCM16774_2020"/>
<dbReference type="RefSeq" id="WP_026738187.1">
    <property type="nucleotide sequence ID" value="NZ_AP019822.1"/>
</dbReference>
<feature type="transmembrane region" description="Helical" evidence="9">
    <location>
        <begin position="117"/>
        <end position="139"/>
    </location>
</feature>
<dbReference type="PANTHER" id="PTHR30588:SF0">
    <property type="entry name" value="BRANCHED-CHAIN AMINO ACID PERMEASE BRNQ"/>
    <property type="match status" value="1"/>
</dbReference>
<reference evidence="10 11" key="1">
    <citation type="submission" date="2019-07" db="EMBL/GenBank/DDBJ databases">
        <title>Complete Genome Sequence of Leptotrichia goodfellowii Strain JCM 16774.</title>
        <authorList>
            <person name="Watanabe S."/>
            <person name="Cui L."/>
        </authorList>
    </citation>
    <scope>NUCLEOTIDE SEQUENCE [LARGE SCALE GENOMIC DNA]</scope>
    <source>
        <strain evidence="10 11">JCM16774</strain>
    </source>
</reference>